<accession>A0A5C9A1F2</accession>
<evidence type="ECO:0000256" key="1">
    <source>
        <dbReference type="SAM" id="MobiDB-lite"/>
    </source>
</evidence>
<proteinExistence type="predicted"/>
<name>A0A5C9A1F2_9GAMM</name>
<dbReference type="Gene3D" id="3.40.50.2000">
    <property type="entry name" value="Glycogen Phosphorylase B"/>
    <property type="match status" value="1"/>
</dbReference>
<gene>
    <name evidence="2" type="ORF">FV139_09315</name>
</gene>
<protein>
    <recommendedName>
        <fullName evidence="4">Glycosyltransferase</fullName>
    </recommendedName>
</protein>
<dbReference type="AlphaFoldDB" id="A0A5C9A1F2"/>
<sequence length="361" mass="40000">MRILYGVQATGQGHISRARAMARALAPLDVEVDWLFTGRPRDRLFDMEPFGTFAHRRGLTFATRSGGISYLGTVVGNNLFEFLRDARSLRLGGYDAIVTDFEPVSAWAGHLAGIRTIGIGHQYAFGSGTPVSGGNMLSRFIMRHFAPVDVPLGLHWHPYGNNVLPPILDLPDQPRQQDDHVLVYLPFEDQAEVTRWLQQFPQQRFRQYAAGLACEEAGNVLLHPTSISAFKRDLASSRAVICNSGFELISECLQWRKPVLTKPLAGQMEQLSNAKALAQLRYARVIHSLCSDALADWLQRTPAAPPVHFHKVHEVLARWLAEGARQAPDQLAASLWPTAPGQLHTRPLHSSRLDALPSTAA</sequence>
<reference evidence="2 3" key="1">
    <citation type="submission" date="2019-08" db="EMBL/GenBank/DDBJ databases">
        <title>Parahaliea maris sp. nov., isolated from the surface seawater.</title>
        <authorList>
            <person name="Liu Y."/>
        </authorList>
    </citation>
    <scope>NUCLEOTIDE SEQUENCE [LARGE SCALE GENOMIC DNA]</scope>
    <source>
        <strain evidence="2 3">HSLHS9</strain>
    </source>
</reference>
<dbReference type="EMBL" id="VRZA01000003">
    <property type="protein sequence ID" value="TXS93824.1"/>
    <property type="molecule type" value="Genomic_DNA"/>
</dbReference>
<organism evidence="2 3">
    <name type="scientific">Parahaliea maris</name>
    <dbReference type="NCBI Taxonomy" id="2716870"/>
    <lineage>
        <taxon>Bacteria</taxon>
        <taxon>Pseudomonadati</taxon>
        <taxon>Pseudomonadota</taxon>
        <taxon>Gammaproteobacteria</taxon>
        <taxon>Cellvibrionales</taxon>
        <taxon>Halieaceae</taxon>
        <taxon>Parahaliea</taxon>
    </lineage>
</organism>
<evidence type="ECO:0000313" key="3">
    <source>
        <dbReference type="Proteomes" id="UP000321039"/>
    </source>
</evidence>
<dbReference type="RefSeq" id="WP_148068166.1">
    <property type="nucleotide sequence ID" value="NZ_VRZA01000003.1"/>
</dbReference>
<evidence type="ECO:0008006" key="4">
    <source>
        <dbReference type="Google" id="ProtNLM"/>
    </source>
</evidence>
<comment type="caution">
    <text evidence="2">The sequence shown here is derived from an EMBL/GenBank/DDBJ whole genome shotgun (WGS) entry which is preliminary data.</text>
</comment>
<keyword evidence="3" id="KW-1185">Reference proteome</keyword>
<evidence type="ECO:0000313" key="2">
    <source>
        <dbReference type="EMBL" id="TXS93824.1"/>
    </source>
</evidence>
<feature type="region of interest" description="Disordered" evidence="1">
    <location>
        <begin position="342"/>
        <end position="361"/>
    </location>
</feature>
<dbReference type="SUPFAM" id="SSF53756">
    <property type="entry name" value="UDP-Glycosyltransferase/glycogen phosphorylase"/>
    <property type="match status" value="1"/>
</dbReference>
<dbReference type="Pfam" id="PF13528">
    <property type="entry name" value="Glyco_trans_1_3"/>
    <property type="match status" value="1"/>
</dbReference>
<dbReference type="Proteomes" id="UP000321039">
    <property type="component" value="Unassembled WGS sequence"/>
</dbReference>